<accession>A0ABR2VQI3</accession>
<protein>
    <submittedName>
        <fullName evidence="2">Uncharacterized protein</fullName>
    </submittedName>
</protein>
<evidence type="ECO:0000313" key="2">
    <source>
        <dbReference type="EMBL" id="KAK9693864.1"/>
    </source>
</evidence>
<comment type="caution">
    <text evidence="2">The sequence shown here is derived from an EMBL/GenBank/DDBJ whole genome shotgun (WGS) entry which is preliminary data.</text>
</comment>
<keyword evidence="3" id="KW-1185">Reference proteome</keyword>
<feature type="region of interest" description="Disordered" evidence="1">
    <location>
        <begin position="145"/>
        <end position="185"/>
    </location>
</feature>
<organism evidence="2 3">
    <name type="scientific">Basidiobolus ranarum</name>
    <dbReference type="NCBI Taxonomy" id="34480"/>
    <lineage>
        <taxon>Eukaryota</taxon>
        <taxon>Fungi</taxon>
        <taxon>Fungi incertae sedis</taxon>
        <taxon>Zoopagomycota</taxon>
        <taxon>Entomophthoromycotina</taxon>
        <taxon>Basidiobolomycetes</taxon>
        <taxon>Basidiobolales</taxon>
        <taxon>Basidiobolaceae</taxon>
        <taxon>Basidiobolus</taxon>
    </lineage>
</organism>
<feature type="compositionally biased region" description="Polar residues" evidence="1">
    <location>
        <begin position="172"/>
        <end position="182"/>
    </location>
</feature>
<evidence type="ECO:0000313" key="3">
    <source>
        <dbReference type="Proteomes" id="UP001479436"/>
    </source>
</evidence>
<feature type="region of interest" description="Disordered" evidence="1">
    <location>
        <begin position="58"/>
        <end position="111"/>
    </location>
</feature>
<gene>
    <name evidence="2" type="ORF">K7432_013705</name>
</gene>
<dbReference type="Proteomes" id="UP001479436">
    <property type="component" value="Unassembled WGS sequence"/>
</dbReference>
<feature type="compositionally biased region" description="Basic and acidic residues" evidence="1">
    <location>
        <begin position="146"/>
        <end position="165"/>
    </location>
</feature>
<reference evidence="2 3" key="1">
    <citation type="submission" date="2023-04" db="EMBL/GenBank/DDBJ databases">
        <title>Genome of Basidiobolus ranarum AG-B5.</title>
        <authorList>
            <person name="Stajich J.E."/>
            <person name="Carter-House D."/>
            <person name="Gryganskyi A."/>
        </authorList>
    </citation>
    <scope>NUCLEOTIDE SEQUENCE [LARGE SCALE GENOMIC DNA]</scope>
    <source>
        <strain evidence="2 3">AG-B5</strain>
    </source>
</reference>
<feature type="region of interest" description="Disordered" evidence="1">
    <location>
        <begin position="1"/>
        <end position="46"/>
    </location>
</feature>
<name>A0ABR2VQI3_9FUNG</name>
<feature type="compositionally biased region" description="Polar residues" evidence="1">
    <location>
        <begin position="81"/>
        <end position="102"/>
    </location>
</feature>
<evidence type="ECO:0000256" key="1">
    <source>
        <dbReference type="SAM" id="MobiDB-lite"/>
    </source>
</evidence>
<dbReference type="EMBL" id="JASJQH010008276">
    <property type="protein sequence ID" value="KAK9693864.1"/>
    <property type="molecule type" value="Genomic_DNA"/>
</dbReference>
<feature type="compositionally biased region" description="Polar residues" evidence="1">
    <location>
        <begin position="1"/>
        <end position="19"/>
    </location>
</feature>
<sequence>MSNSTINRSKSNHETSPSYHRTDPYDRPPSPTSSVLSLSEKRVKKSKDESLFSFFFGSHRSSSLDSNSPDTRNSDFPKPSDIQNDHSNPSTPGSSIYSSPLEGSSKRSKFRNSSITLSSLSHFSDSPSSSKRSKIKKKFFPFVGKKSKEAAEHTEAVGKRDESSHKSFHQGDPSSEYSTQKSWSRDFLRTPQHDLTSFDGIRGGFERKYLPNTGFVNSVM</sequence>
<proteinExistence type="predicted"/>